<dbReference type="PANTHER" id="PTHR30461">
    <property type="entry name" value="DNA-INVERTASE FROM LAMBDOID PROPHAGE"/>
    <property type="match status" value="1"/>
</dbReference>
<dbReference type="PROSITE" id="PS51736">
    <property type="entry name" value="RECOMBINASES_3"/>
    <property type="match status" value="1"/>
</dbReference>
<dbReference type="Pfam" id="PF00239">
    <property type="entry name" value="Resolvase"/>
    <property type="match status" value="1"/>
</dbReference>
<dbReference type="InterPro" id="IPR038109">
    <property type="entry name" value="DNA_bind_recomb_sf"/>
</dbReference>
<feature type="domain" description="Resolvase/invertase-type recombinase catalytic" evidence="6">
    <location>
        <begin position="6"/>
        <end position="153"/>
    </location>
</feature>
<dbReference type="PROSITE" id="PS00397">
    <property type="entry name" value="RECOMBINASES_1"/>
    <property type="match status" value="1"/>
</dbReference>
<dbReference type="GO" id="GO:0003677">
    <property type="term" value="F:DNA binding"/>
    <property type="evidence" value="ECO:0007669"/>
    <property type="project" value="UniProtKB-KW"/>
</dbReference>
<dbReference type="PANTHER" id="PTHR30461:SF2">
    <property type="entry name" value="SERINE RECOMBINASE PINE-RELATED"/>
    <property type="match status" value="1"/>
</dbReference>
<evidence type="ECO:0000256" key="5">
    <source>
        <dbReference type="PROSITE-ProRule" id="PRU10137"/>
    </source>
</evidence>
<feature type="active site" description="O-(5'-phospho-DNA)-serine intermediate" evidence="4 5">
    <location>
        <position position="14"/>
    </location>
</feature>
<comment type="caution">
    <text evidence="7">The sequence shown here is derived from an EMBL/GenBank/DDBJ whole genome shotgun (WGS) entry which is preliminary data.</text>
</comment>
<name>A0A150PM07_SORCE</name>
<keyword evidence="3" id="KW-0233">DNA recombination</keyword>
<dbReference type="InterPro" id="IPR050639">
    <property type="entry name" value="SSR_resolvase"/>
</dbReference>
<keyword evidence="1" id="KW-0229">DNA integration</keyword>
<proteinExistence type="predicted"/>
<dbReference type="InterPro" id="IPR006119">
    <property type="entry name" value="Resolv_N"/>
</dbReference>
<dbReference type="EMBL" id="JELX01002042">
    <property type="protein sequence ID" value="KYF56712.1"/>
    <property type="molecule type" value="Genomic_DNA"/>
</dbReference>
<protein>
    <submittedName>
        <fullName evidence="7">Recombinase</fullName>
    </submittedName>
</protein>
<keyword evidence="2" id="KW-0238">DNA-binding</keyword>
<gene>
    <name evidence="7" type="ORF">BE04_33555</name>
</gene>
<reference evidence="7 8" key="1">
    <citation type="submission" date="2014-02" db="EMBL/GenBank/DDBJ databases">
        <title>The small core and large imbalanced accessory genome model reveals a collaborative survival strategy of Sorangium cellulosum strains in nature.</title>
        <authorList>
            <person name="Han K."/>
            <person name="Peng R."/>
            <person name="Blom J."/>
            <person name="Li Y.-Z."/>
        </authorList>
    </citation>
    <scope>NUCLEOTIDE SEQUENCE [LARGE SCALE GENOMIC DNA]</scope>
    <source>
        <strain evidence="7 8">So0157-18</strain>
    </source>
</reference>
<dbReference type="GO" id="GO:0015074">
    <property type="term" value="P:DNA integration"/>
    <property type="evidence" value="ECO:0007669"/>
    <property type="project" value="UniProtKB-KW"/>
</dbReference>
<dbReference type="AlphaFoldDB" id="A0A150PM07"/>
<dbReference type="GO" id="GO:0000150">
    <property type="term" value="F:DNA strand exchange activity"/>
    <property type="evidence" value="ECO:0007669"/>
    <property type="project" value="InterPro"/>
</dbReference>
<evidence type="ECO:0000256" key="1">
    <source>
        <dbReference type="ARBA" id="ARBA00022908"/>
    </source>
</evidence>
<organism evidence="7 8">
    <name type="scientific">Sorangium cellulosum</name>
    <name type="common">Polyangium cellulosum</name>
    <dbReference type="NCBI Taxonomy" id="56"/>
    <lineage>
        <taxon>Bacteria</taxon>
        <taxon>Pseudomonadati</taxon>
        <taxon>Myxococcota</taxon>
        <taxon>Polyangia</taxon>
        <taxon>Polyangiales</taxon>
        <taxon>Polyangiaceae</taxon>
        <taxon>Sorangium</taxon>
    </lineage>
</organism>
<dbReference type="Gene3D" id="3.40.50.1390">
    <property type="entry name" value="Resolvase, N-terminal catalytic domain"/>
    <property type="match status" value="1"/>
</dbReference>
<evidence type="ECO:0000313" key="7">
    <source>
        <dbReference type="EMBL" id="KYF56712.1"/>
    </source>
</evidence>
<dbReference type="SUPFAM" id="SSF53041">
    <property type="entry name" value="Resolvase-like"/>
    <property type="match status" value="1"/>
</dbReference>
<evidence type="ECO:0000313" key="8">
    <source>
        <dbReference type="Proteomes" id="UP000075604"/>
    </source>
</evidence>
<sequence length="234" mass="25268">MGERTRAIGYVRVSTEHQVDGGVSLAAQRAKLEAYATAMDLDLVDIIEDPGVSAKTLDRPGLQRALGMLDAGQASALLVAKLDRLTRSVRDLDTLIARYFADRFSLLSVADSIDTRSAAGRLVLNVLASVSQWEREATAERTRDALAQLRADGVRLGGAALGWVHTGEADADGRRIIARVQDEAATVDRILALRADGLSLREIAATLTDEGYRTKRGGSWAAETVRKVLARSRE</sequence>
<dbReference type="Pfam" id="PF07508">
    <property type="entry name" value="Recombinase"/>
    <property type="match status" value="1"/>
</dbReference>
<dbReference type="SMART" id="SM00857">
    <property type="entry name" value="Resolvase"/>
    <property type="match status" value="1"/>
</dbReference>
<evidence type="ECO:0000259" key="6">
    <source>
        <dbReference type="PROSITE" id="PS51736"/>
    </source>
</evidence>
<dbReference type="InterPro" id="IPR011109">
    <property type="entry name" value="DNA_bind_recombinase_dom"/>
</dbReference>
<evidence type="ECO:0000256" key="3">
    <source>
        <dbReference type="ARBA" id="ARBA00023172"/>
    </source>
</evidence>
<evidence type="ECO:0000256" key="2">
    <source>
        <dbReference type="ARBA" id="ARBA00023125"/>
    </source>
</evidence>
<dbReference type="InterPro" id="IPR036162">
    <property type="entry name" value="Resolvase-like_N_sf"/>
</dbReference>
<evidence type="ECO:0000256" key="4">
    <source>
        <dbReference type="PIRSR" id="PIRSR606118-50"/>
    </source>
</evidence>
<dbReference type="CDD" id="cd00338">
    <property type="entry name" value="Ser_Recombinase"/>
    <property type="match status" value="1"/>
</dbReference>
<accession>A0A150PM07</accession>
<dbReference type="Proteomes" id="UP000075604">
    <property type="component" value="Unassembled WGS sequence"/>
</dbReference>
<dbReference type="Gene3D" id="3.90.1750.20">
    <property type="entry name" value="Putative Large Serine Recombinase, Chain B, Domain 2"/>
    <property type="match status" value="1"/>
</dbReference>
<dbReference type="InterPro" id="IPR006118">
    <property type="entry name" value="Recombinase_CS"/>
</dbReference>